<dbReference type="Proteomes" id="UP000258927">
    <property type="component" value="Chromosome"/>
</dbReference>
<dbReference type="KEGG" id="mmyr:MXMO3_01195"/>
<dbReference type="GO" id="GO:0003839">
    <property type="term" value="F:gamma-glutamylcyclotransferase activity"/>
    <property type="evidence" value="ECO:0007669"/>
    <property type="project" value="InterPro"/>
</dbReference>
<dbReference type="SUPFAM" id="SSF110857">
    <property type="entry name" value="Gamma-glutamyl cyclotransferase-like"/>
    <property type="match status" value="1"/>
</dbReference>
<organism evidence="4 5">
    <name type="scientific">Maritalea myrionectae</name>
    <dbReference type="NCBI Taxonomy" id="454601"/>
    <lineage>
        <taxon>Bacteria</taxon>
        <taxon>Pseudomonadati</taxon>
        <taxon>Pseudomonadota</taxon>
        <taxon>Alphaproteobacteria</taxon>
        <taxon>Hyphomicrobiales</taxon>
        <taxon>Devosiaceae</taxon>
        <taxon>Maritalea</taxon>
    </lineage>
</organism>
<dbReference type="CDD" id="cd06661">
    <property type="entry name" value="GGCT_like"/>
    <property type="match status" value="1"/>
</dbReference>
<dbReference type="STRING" id="1122213.GCA_000423365_01601"/>
<dbReference type="InterPro" id="IPR017939">
    <property type="entry name" value="G-Glutamylcylcotransferase"/>
</dbReference>
<dbReference type="Pfam" id="PF13772">
    <property type="entry name" value="AIG2_2"/>
    <property type="match status" value="1"/>
</dbReference>
<reference evidence="4 5" key="1">
    <citation type="submission" date="2017-05" db="EMBL/GenBank/DDBJ databases">
        <title>Genome Analysis of Maritalea myrionectae HL2708#5.</title>
        <authorList>
            <consortium name="Cotde Inc.-PKNU"/>
            <person name="Jang D."/>
            <person name="Oh H.-M."/>
        </authorList>
    </citation>
    <scope>NUCLEOTIDE SEQUENCE [LARGE SCALE GENOMIC DNA]</scope>
    <source>
        <strain evidence="4 5">HL2708#5</strain>
    </source>
</reference>
<feature type="binding site" evidence="3">
    <location>
        <begin position="6"/>
        <end position="11"/>
    </location>
    <ligand>
        <name>substrate</name>
    </ligand>
</feature>
<evidence type="ECO:0000256" key="3">
    <source>
        <dbReference type="PIRSR" id="PIRSR617939-2"/>
    </source>
</evidence>
<sequence length="189" mass="21135">MSTYFYFAYGSNLLNERLQNRCPTARPVANAFAPGYGVNFGKIGHDDHGGSGKGTIFKSDNANERVYGVVYEMHLEEASILDRIEGIHLTLPTTYIRDANFLVHTDAGDQFQTVTYIAEPDQTPPKPYQWYWALCLSGAIQNDLPKAHQEHLASFEHMPDPDPQRPGKLEAEMLLKKAGFDYLLGPEAA</sequence>
<proteinExistence type="predicted"/>
<dbReference type="RefSeq" id="WP_051213554.1">
    <property type="nucleotide sequence ID" value="NZ_CP021330.1"/>
</dbReference>
<evidence type="ECO:0008006" key="6">
    <source>
        <dbReference type="Google" id="ProtNLM"/>
    </source>
</evidence>
<dbReference type="InterPro" id="IPR013024">
    <property type="entry name" value="GGCT-like"/>
</dbReference>
<keyword evidence="5" id="KW-1185">Reference proteome</keyword>
<evidence type="ECO:0000256" key="2">
    <source>
        <dbReference type="PIRSR" id="PIRSR617939-1"/>
    </source>
</evidence>
<keyword evidence="1" id="KW-0456">Lyase</keyword>
<dbReference type="PANTHER" id="PTHR12935:SF0">
    <property type="entry name" value="GAMMA-GLUTAMYLCYCLOTRANSFERASE"/>
    <property type="match status" value="1"/>
</dbReference>
<evidence type="ECO:0000313" key="5">
    <source>
        <dbReference type="Proteomes" id="UP000258927"/>
    </source>
</evidence>
<dbReference type="AlphaFoldDB" id="A0A2R4MCV5"/>
<dbReference type="EMBL" id="CP021330">
    <property type="protein sequence ID" value="AVX03726.1"/>
    <property type="molecule type" value="Genomic_DNA"/>
</dbReference>
<evidence type="ECO:0000313" key="4">
    <source>
        <dbReference type="EMBL" id="AVX03726.1"/>
    </source>
</evidence>
<dbReference type="InterPro" id="IPR036568">
    <property type="entry name" value="GGCT-like_sf"/>
</dbReference>
<evidence type="ECO:0000256" key="1">
    <source>
        <dbReference type="ARBA" id="ARBA00023239"/>
    </source>
</evidence>
<dbReference type="Gene3D" id="3.10.490.10">
    <property type="entry name" value="Gamma-glutamyl cyclotransferase-like"/>
    <property type="match status" value="1"/>
</dbReference>
<protein>
    <recommendedName>
        <fullName evidence="6">Gamma-glutamylcyclotransferase</fullName>
    </recommendedName>
</protein>
<feature type="active site" description="Proton acceptor" evidence="2">
    <location>
        <position position="85"/>
    </location>
</feature>
<name>A0A2R4MCV5_9HYPH</name>
<feature type="binding site" evidence="3">
    <location>
        <position position="131"/>
    </location>
    <ligand>
        <name>substrate</name>
    </ligand>
</feature>
<accession>A0A2R4MCV5</accession>
<dbReference type="PANTHER" id="PTHR12935">
    <property type="entry name" value="GAMMA-GLUTAMYLCYCLOTRANSFERASE"/>
    <property type="match status" value="1"/>
</dbReference>
<gene>
    <name evidence="4" type="ORF">MXMO3_01195</name>
</gene>